<evidence type="ECO:0000256" key="5">
    <source>
        <dbReference type="ARBA" id="ARBA00022833"/>
    </source>
</evidence>
<feature type="compositionally biased region" description="Low complexity" evidence="9">
    <location>
        <begin position="476"/>
        <end position="493"/>
    </location>
</feature>
<dbReference type="GO" id="GO:0006357">
    <property type="term" value="P:regulation of transcription by RNA polymerase II"/>
    <property type="evidence" value="ECO:0007669"/>
    <property type="project" value="TreeGrafter"/>
</dbReference>
<reference evidence="11 12" key="1">
    <citation type="journal article" date="2018" name="IMA Fungus">
        <title>IMA Genome-F 9: Draft genome sequence of Annulohypoxylon stygium, Aspergillus mulundensis, Berkeleyomyces basicola (syn. Thielaviopsis basicola), Ceratocystis smalleyi, two Cercospora beticola strains, Coleophoma cylindrospora, Fusarium fracticaudum, Phialophora cf. hyalina, and Morchella septimelata.</title>
        <authorList>
            <person name="Wingfield B.D."/>
            <person name="Bills G.F."/>
            <person name="Dong Y."/>
            <person name="Huang W."/>
            <person name="Nel W.J."/>
            <person name="Swalarsk-Parry B.S."/>
            <person name="Vaghefi N."/>
            <person name="Wilken P.M."/>
            <person name="An Z."/>
            <person name="de Beer Z.W."/>
            <person name="De Vos L."/>
            <person name="Chen L."/>
            <person name="Duong T.A."/>
            <person name="Gao Y."/>
            <person name="Hammerbacher A."/>
            <person name="Kikkert J.R."/>
            <person name="Li Y."/>
            <person name="Li H."/>
            <person name="Li K."/>
            <person name="Li Q."/>
            <person name="Liu X."/>
            <person name="Ma X."/>
            <person name="Naidoo K."/>
            <person name="Pethybridge S.J."/>
            <person name="Sun J."/>
            <person name="Steenkamp E.T."/>
            <person name="van der Nest M.A."/>
            <person name="van Wyk S."/>
            <person name="Wingfield M.J."/>
            <person name="Xiong C."/>
            <person name="Yue Q."/>
            <person name="Zhang X."/>
        </authorList>
    </citation>
    <scope>NUCLEOTIDE SEQUENCE [LARGE SCALE GENOMIC DNA]</scope>
    <source>
        <strain evidence="11 12">BP 5553</strain>
    </source>
</reference>
<feature type="compositionally biased region" description="Basic and acidic residues" evidence="9">
    <location>
        <begin position="393"/>
        <end position="405"/>
    </location>
</feature>
<dbReference type="SMART" id="SM00355">
    <property type="entry name" value="ZnF_C2H2"/>
    <property type="match status" value="6"/>
</dbReference>
<evidence type="ECO:0000256" key="9">
    <source>
        <dbReference type="SAM" id="MobiDB-lite"/>
    </source>
</evidence>
<dbReference type="InterPro" id="IPR050589">
    <property type="entry name" value="Ikaros_C2H2-ZF"/>
</dbReference>
<evidence type="ECO:0000259" key="10">
    <source>
        <dbReference type="PROSITE" id="PS50157"/>
    </source>
</evidence>
<evidence type="ECO:0000256" key="6">
    <source>
        <dbReference type="ARBA" id="ARBA00023125"/>
    </source>
</evidence>
<dbReference type="GO" id="GO:0000978">
    <property type="term" value="F:RNA polymerase II cis-regulatory region sequence-specific DNA binding"/>
    <property type="evidence" value="ECO:0007669"/>
    <property type="project" value="TreeGrafter"/>
</dbReference>
<dbReference type="GO" id="GO:0005634">
    <property type="term" value="C:nucleus"/>
    <property type="evidence" value="ECO:0007669"/>
    <property type="project" value="UniProtKB-SubCell"/>
</dbReference>
<organism evidence="11 12">
    <name type="scientific">Venustampulla echinocandica</name>
    <dbReference type="NCBI Taxonomy" id="2656787"/>
    <lineage>
        <taxon>Eukaryota</taxon>
        <taxon>Fungi</taxon>
        <taxon>Dikarya</taxon>
        <taxon>Ascomycota</taxon>
        <taxon>Pezizomycotina</taxon>
        <taxon>Leotiomycetes</taxon>
        <taxon>Helotiales</taxon>
        <taxon>Pleuroascaceae</taxon>
        <taxon>Venustampulla</taxon>
    </lineage>
</organism>
<dbReference type="PANTHER" id="PTHR24404">
    <property type="entry name" value="ZINC FINGER PROTEIN"/>
    <property type="match status" value="1"/>
</dbReference>
<comment type="subcellular location">
    <subcellularLocation>
        <location evidence="1">Nucleus</location>
    </subcellularLocation>
</comment>
<dbReference type="InterPro" id="IPR036236">
    <property type="entry name" value="Znf_C2H2_sf"/>
</dbReference>
<feature type="region of interest" description="Disordered" evidence="9">
    <location>
        <begin position="393"/>
        <end position="433"/>
    </location>
</feature>
<dbReference type="EMBL" id="NPIC01000003">
    <property type="protein sequence ID" value="RDL37639.1"/>
    <property type="molecule type" value="Genomic_DNA"/>
</dbReference>
<dbReference type="GeneID" id="43597921"/>
<feature type="compositionally biased region" description="Polar residues" evidence="9">
    <location>
        <begin position="537"/>
        <end position="547"/>
    </location>
</feature>
<keyword evidence="4 8" id="KW-0863">Zinc-finger</keyword>
<feature type="region of interest" description="Disordered" evidence="9">
    <location>
        <begin position="775"/>
        <end position="855"/>
    </location>
</feature>
<gene>
    <name evidence="11" type="ORF">BP5553_05072</name>
</gene>
<feature type="compositionally biased region" description="Basic and acidic residues" evidence="9">
    <location>
        <begin position="414"/>
        <end position="431"/>
    </location>
</feature>
<evidence type="ECO:0000256" key="7">
    <source>
        <dbReference type="ARBA" id="ARBA00023242"/>
    </source>
</evidence>
<keyword evidence="5" id="KW-0862">Zinc</keyword>
<evidence type="ECO:0000256" key="1">
    <source>
        <dbReference type="ARBA" id="ARBA00004123"/>
    </source>
</evidence>
<dbReference type="PANTHER" id="PTHR24404:SF111">
    <property type="entry name" value="GASTRULA ZINC FINGER PROTEIN XLCGF49.1-LIKE-RELATED"/>
    <property type="match status" value="1"/>
</dbReference>
<keyword evidence="3" id="KW-0677">Repeat</keyword>
<feature type="region of interest" description="Disordered" evidence="9">
    <location>
        <begin position="515"/>
        <end position="571"/>
    </location>
</feature>
<dbReference type="OrthoDB" id="6077919at2759"/>
<accession>A0A370TQ36</accession>
<feature type="region of interest" description="Disordered" evidence="9">
    <location>
        <begin position="474"/>
        <end position="497"/>
    </location>
</feature>
<proteinExistence type="predicted"/>
<dbReference type="PROSITE" id="PS50157">
    <property type="entry name" value="ZINC_FINGER_C2H2_2"/>
    <property type="match status" value="1"/>
</dbReference>
<evidence type="ECO:0000313" key="11">
    <source>
        <dbReference type="EMBL" id="RDL37639.1"/>
    </source>
</evidence>
<keyword evidence="7" id="KW-0539">Nucleus</keyword>
<keyword evidence="2" id="KW-0479">Metal-binding</keyword>
<name>A0A370TQ36_9HELO</name>
<feature type="compositionally biased region" description="Low complexity" evidence="9">
    <location>
        <begin position="796"/>
        <end position="824"/>
    </location>
</feature>
<dbReference type="SUPFAM" id="SSF57667">
    <property type="entry name" value="beta-beta-alpha zinc fingers"/>
    <property type="match status" value="1"/>
</dbReference>
<feature type="region of interest" description="Disordered" evidence="9">
    <location>
        <begin position="31"/>
        <end position="50"/>
    </location>
</feature>
<protein>
    <recommendedName>
        <fullName evidence="10">C2H2-type domain-containing protein</fullName>
    </recommendedName>
</protein>
<keyword evidence="6" id="KW-0238">DNA-binding</keyword>
<dbReference type="PROSITE" id="PS00028">
    <property type="entry name" value="ZINC_FINGER_C2H2_1"/>
    <property type="match status" value="2"/>
</dbReference>
<evidence type="ECO:0000256" key="2">
    <source>
        <dbReference type="ARBA" id="ARBA00022723"/>
    </source>
</evidence>
<dbReference type="InterPro" id="IPR013087">
    <property type="entry name" value="Znf_C2H2_type"/>
</dbReference>
<dbReference type="AlphaFoldDB" id="A0A370TQ36"/>
<dbReference type="GO" id="GO:0003700">
    <property type="term" value="F:DNA-binding transcription factor activity"/>
    <property type="evidence" value="ECO:0007669"/>
    <property type="project" value="TreeGrafter"/>
</dbReference>
<keyword evidence="12" id="KW-1185">Reference proteome</keyword>
<sequence>MSSPSNYHRNGAHSRSFYPSLASISSADSGQIYGSTREMGPPPLDFPPQPVEIDLNSFTRTLPSPSTAGSNHWDPMFQPHAFGEASYVSPNMARVPQLQIDGQGRGPKQDPLVQWYASNDGPWVPKVIPDVAPAERIQATQAGNRNLVSYGNQYRQPNPSEAGSVQFGVPNSDSGYGTRRSVGNTSVFSADVAERDQDCQSLAGHLDNFQPFQGLNEILPGRDSRISDSWAPRPISIGSDSSGLICQTCQKPVKTQSELKKHNLRHTKPFKCSVDMCPRKDGFSTINDLDRHTRSKHPGATPESASTKTYHCYVPGCKSRGKTWPRLDNFRSHLKRVHHHNMTTEEIEDMIRRAESNESAMLNADQKHVPIEPPSQTPWRPASPAVHENKLEPHLEPVHPDRVDSPRPVPPREPQMDKLVTEPVPQEERNPQPDIQRPITIQLPEISPTRTKTPVGKFSVLAPAGQANSVINAADNAKPNSSPKASSVPAKAARQNDGAISDNLTEVIRAVLSGASIQDPHGQGTNRASLPNGRTPLGSSDILSGQTDHIKTADSPCSETDSIESRESKQAEEIKEIIKTIRNLGYIVQKETTQPTRQNSGSISGNRSSNIVSCNRCNKFQGRPCELKKHMKRHDKPYGCTFLECGKSFGSKNDWKRHENSQHFQLEAWRCDKQLPKGGACSKLCYRRQNFEEHLKQEHQIPDDADALTDALEGCRIGRSCDARFWCGFCVKLVDLKEKGLAAWTERFDHIDDHFMGRKSFSKQNILQWVPVDGSAKLEGDSGSRPDMSRGKGASDDQSSPTSGSPSGSCSSDAGGSAGCSPDATTVEASGATNTKRRHSDGDDGSRPKKQPRTATPKEVTIFCCQCHIGHNLRFNEYCSICPDGHSFCDRCSREHPD</sequence>
<feature type="domain" description="C2H2-type" evidence="10">
    <location>
        <begin position="638"/>
        <end position="668"/>
    </location>
</feature>
<dbReference type="STRING" id="2656787.A0A370TQ36"/>
<dbReference type="GO" id="GO:0008270">
    <property type="term" value="F:zinc ion binding"/>
    <property type="evidence" value="ECO:0007669"/>
    <property type="project" value="UniProtKB-KW"/>
</dbReference>
<dbReference type="RefSeq" id="XP_031870295.1">
    <property type="nucleotide sequence ID" value="XM_032013695.1"/>
</dbReference>
<dbReference type="Proteomes" id="UP000254866">
    <property type="component" value="Unassembled WGS sequence"/>
</dbReference>
<evidence type="ECO:0000313" key="12">
    <source>
        <dbReference type="Proteomes" id="UP000254866"/>
    </source>
</evidence>
<comment type="caution">
    <text evidence="11">The sequence shown here is derived from an EMBL/GenBank/DDBJ whole genome shotgun (WGS) entry which is preliminary data.</text>
</comment>
<evidence type="ECO:0000256" key="4">
    <source>
        <dbReference type="ARBA" id="ARBA00022771"/>
    </source>
</evidence>
<evidence type="ECO:0000256" key="8">
    <source>
        <dbReference type="PROSITE-ProRule" id="PRU00042"/>
    </source>
</evidence>
<feature type="compositionally biased region" description="Basic and acidic residues" evidence="9">
    <location>
        <begin position="776"/>
        <end position="795"/>
    </location>
</feature>
<evidence type="ECO:0000256" key="3">
    <source>
        <dbReference type="ARBA" id="ARBA00022737"/>
    </source>
</evidence>
<feature type="region of interest" description="Disordered" evidence="9">
    <location>
        <begin position="288"/>
        <end position="307"/>
    </location>
</feature>
<dbReference type="Gene3D" id="3.30.160.60">
    <property type="entry name" value="Classic Zinc Finger"/>
    <property type="match status" value="2"/>
</dbReference>
<feature type="compositionally biased region" description="Pro residues" evidence="9">
    <location>
        <begin position="40"/>
        <end position="50"/>
    </location>
</feature>